<reference evidence="1" key="2">
    <citation type="journal article" date="2023" name="Int. J. Mol. Sci.">
        <title>De Novo Assembly and Annotation of 11 Diverse Shrub Willow (Salix) Genomes Reveals Novel Gene Organization in Sex-Linked Regions.</title>
        <authorList>
            <person name="Hyden B."/>
            <person name="Feng K."/>
            <person name="Yates T.B."/>
            <person name="Jawdy S."/>
            <person name="Cereghino C."/>
            <person name="Smart L.B."/>
            <person name="Muchero W."/>
        </authorList>
    </citation>
    <scope>NUCLEOTIDE SEQUENCE</scope>
    <source>
        <tissue evidence="1">Shoot tip</tissue>
    </source>
</reference>
<evidence type="ECO:0000313" key="1">
    <source>
        <dbReference type="EMBL" id="KAJ6747662.1"/>
    </source>
</evidence>
<name>A0A9Q0VFK1_9ROSI</name>
<proteinExistence type="predicted"/>
<reference evidence="1" key="1">
    <citation type="submission" date="2022-11" db="EMBL/GenBank/DDBJ databases">
        <authorList>
            <person name="Hyden B.L."/>
            <person name="Feng K."/>
            <person name="Yates T."/>
            <person name="Jawdy S."/>
            <person name="Smart L.B."/>
            <person name="Muchero W."/>
        </authorList>
    </citation>
    <scope>NUCLEOTIDE SEQUENCE</scope>
    <source>
        <tissue evidence="1">Shoot tip</tissue>
    </source>
</reference>
<organism evidence="1 2">
    <name type="scientific">Salix koriyanagi</name>
    <dbReference type="NCBI Taxonomy" id="2511006"/>
    <lineage>
        <taxon>Eukaryota</taxon>
        <taxon>Viridiplantae</taxon>
        <taxon>Streptophyta</taxon>
        <taxon>Embryophyta</taxon>
        <taxon>Tracheophyta</taxon>
        <taxon>Spermatophyta</taxon>
        <taxon>Magnoliopsida</taxon>
        <taxon>eudicotyledons</taxon>
        <taxon>Gunneridae</taxon>
        <taxon>Pentapetalae</taxon>
        <taxon>rosids</taxon>
        <taxon>fabids</taxon>
        <taxon>Malpighiales</taxon>
        <taxon>Salicaceae</taxon>
        <taxon>Saliceae</taxon>
        <taxon>Salix</taxon>
    </lineage>
</organism>
<protein>
    <submittedName>
        <fullName evidence="1">Uncharacterized protein</fullName>
    </submittedName>
</protein>
<accession>A0A9Q0VFK1</accession>
<dbReference type="EMBL" id="JAPFFM010000009">
    <property type="protein sequence ID" value="KAJ6747662.1"/>
    <property type="molecule type" value="Genomic_DNA"/>
</dbReference>
<gene>
    <name evidence="1" type="ORF">OIU74_030009</name>
</gene>
<dbReference type="Proteomes" id="UP001151752">
    <property type="component" value="Chromosome 6"/>
</dbReference>
<comment type="caution">
    <text evidence="1">The sequence shown here is derived from an EMBL/GenBank/DDBJ whole genome shotgun (WGS) entry which is preliminary data.</text>
</comment>
<evidence type="ECO:0000313" key="2">
    <source>
        <dbReference type="Proteomes" id="UP001151752"/>
    </source>
</evidence>
<keyword evidence="2" id="KW-1185">Reference proteome</keyword>
<dbReference type="AlphaFoldDB" id="A0A9Q0VFK1"/>
<sequence>MYREVSVIVNWDGKWIVMDVFF</sequence>